<dbReference type="AlphaFoldDB" id="A0AAZ3QNT7"/>
<dbReference type="InterPro" id="IPR007110">
    <property type="entry name" value="Ig-like_dom"/>
</dbReference>
<dbReference type="KEGG" id="otw:112247811"/>
<dbReference type="GeneTree" id="ENSGT00530000066564"/>
<feature type="compositionally biased region" description="Polar residues" evidence="1">
    <location>
        <begin position="288"/>
        <end position="297"/>
    </location>
</feature>
<dbReference type="InterPro" id="IPR013106">
    <property type="entry name" value="Ig_V-set"/>
</dbReference>
<dbReference type="InterPro" id="IPR003599">
    <property type="entry name" value="Ig_sub"/>
</dbReference>
<keyword evidence="6" id="KW-1185">Reference proteome</keyword>
<feature type="compositionally biased region" description="Polar residues" evidence="1">
    <location>
        <begin position="146"/>
        <end position="243"/>
    </location>
</feature>
<dbReference type="GO" id="GO:0007160">
    <property type="term" value="P:cell-matrix adhesion"/>
    <property type="evidence" value="ECO:0007669"/>
    <property type="project" value="TreeGrafter"/>
</dbReference>
<keyword evidence="2" id="KW-0472">Membrane</keyword>
<dbReference type="SMART" id="SM00409">
    <property type="entry name" value="IG"/>
    <property type="match status" value="1"/>
</dbReference>
<evidence type="ECO:0000256" key="2">
    <source>
        <dbReference type="SAM" id="Phobius"/>
    </source>
</evidence>
<name>A0AAZ3QNT7_ONCTS</name>
<keyword evidence="3" id="KW-0732">Signal</keyword>
<reference evidence="6" key="1">
    <citation type="journal article" date="2018" name="PLoS ONE">
        <title>Chinook salmon (Oncorhynchus tshawytscha) genome and transcriptome.</title>
        <authorList>
            <person name="Christensen K.A."/>
            <person name="Leong J.S."/>
            <person name="Sakhrani D."/>
            <person name="Biagi C.A."/>
            <person name="Minkley D.R."/>
            <person name="Withler R.E."/>
            <person name="Rondeau E.B."/>
            <person name="Koop B.F."/>
            <person name="Devlin R.H."/>
        </authorList>
    </citation>
    <scope>NUCLEOTIDE SEQUENCE [LARGE SCALE GENOMIC DNA]</scope>
</reference>
<dbReference type="Pfam" id="PF07686">
    <property type="entry name" value="V-set"/>
    <property type="match status" value="1"/>
</dbReference>
<gene>
    <name evidence="5" type="primary">si:ch1073-15f19.2</name>
</gene>
<feature type="chain" id="PRO_5044232533" description="Ig-like domain-containing protein" evidence="3">
    <location>
        <begin position="25"/>
        <end position="466"/>
    </location>
</feature>
<evidence type="ECO:0000256" key="3">
    <source>
        <dbReference type="SAM" id="SignalP"/>
    </source>
</evidence>
<dbReference type="GO" id="GO:0006954">
    <property type="term" value="P:inflammatory response"/>
    <property type="evidence" value="ECO:0007669"/>
    <property type="project" value="TreeGrafter"/>
</dbReference>
<reference evidence="5" key="2">
    <citation type="submission" date="2025-08" db="UniProtKB">
        <authorList>
            <consortium name="Ensembl"/>
        </authorList>
    </citation>
    <scope>IDENTIFICATION</scope>
</reference>
<keyword evidence="2" id="KW-0812">Transmembrane</keyword>
<feature type="domain" description="Ig-like" evidence="4">
    <location>
        <begin position="37"/>
        <end position="137"/>
    </location>
</feature>
<feature type="region of interest" description="Disordered" evidence="1">
    <location>
        <begin position="288"/>
        <end position="402"/>
    </location>
</feature>
<organism evidence="5 6">
    <name type="scientific">Oncorhynchus tshawytscha</name>
    <name type="common">Chinook salmon</name>
    <name type="synonym">Salmo tshawytscha</name>
    <dbReference type="NCBI Taxonomy" id="74940"/>
    <lineage>
        <taxon>Eukaryota</taxon>
        <taxon>Metazoa</taxon>
        <taxon>Chordata</taxon>
        <taxon>Craniata</taxon>
        <taxon>Vertebrata</taxon>
        <taxon>Euteleostomi</taxon>
        <taxon>Actinopterygii</taxon>
        <taxon>Neopterygii</taxon>
        <taxon>Teleostei</taxon>
        <taxon>Protacanthopterygii</taxon>
        <taxon>Salmoniformes</taxon>
        <taxon>Salmonidae</taxon>
        <taxon>Salmoninae</taxon>
        <taxon>Oncorhynchus</taxon>
    </lineage>
</organism>
<reference evidence="5" key="3">
    <citation type="submission" date="2025-09" db="UniProtKB">
        <authorList>
            <consortium name="Ensembl"/>
        </authorList>
    </citation>
    <scope>IDENTIFICATION</scope>
</reference>
<feature type="compositionally biased region" description="Basic and acidic residues" evidence="1">
    <location>
        <begin position="374"/>
        <end position="383"/>
    </location>
</feature>
<feature type="compositionally biased region" description="Polar residues" evidence="1">
    <location>
        <begin position="305"/>
        <end position="339"/>
    </location>
</feature>
<dbReference type="GeneID" id="112247811"/>
<dbReference type="PANTHER" id="PTHR15317">
    <property type="entry name" value="T-CELL SURFACE PROTEIN TACTILE"/>
    <property type="match status" value="1"/>
</dbReference>
<dbReference type="Proteomes" id="UP000694402">
    <property type="component" value="Unassembled WGS sequence"/>
</dbReference>
<dbReference type="Ensembl" id="ENSOTST00005170605.1">
    <property type="protein sequence ID" value="ENSOTSP00005130546.1"/>
    <property type="gene ID" value="ENSOTSG00005066444.1"/>
</dbReference>
<dbReference type="RefSeq" id="XP_042167462.1">
    <property type="nucleotide sequence ID" value="XM_042311528.1"/>
</dbReference>
<feature type="signal peptide" evidence="3">
    <location>
        <begin position="1"/>
        <end position="24"/>
    </location>
</feature>
<evidence type="ECO:0000256" key="1">
    <source>
        <dbReference type="SAM" id="MobiDB-lite"/>
    </source>
</evidence>
<dbReference type="PANTHER" id="PTHR15317:SF1">
    <property type="entry name" value="T-CELL SURFACE PROTEIN TACTILE"/>
    <property type="match status" value="1"/>
</dbReference>
<keyword evidence="2" id="KW-1133">Transmembrane helix</keyword>
<protein>
    <recommendedName>
        <fullName evidence="4">Ig-like domain-containing protein</fullName>
    </recommendedName>
</protein>
<evidence type="ECO:0000313" key="6">
    <source>
        <dbReference type="Proteomes" id="UP000694402"/>
    </source>
</evidence>
<evidence type="ECO:0000259" key="4">
    <source>
        <dbReference type="PROSITE" id="PS50835"/>
    </source>
</evidence>
<feature type="compositionally biased region" description="Low complexity" evidence="1">
    <location>
        <begin position="385"/>
        <end position="402"/>
    </location>
</feature>
<evidence type="ECO:0000313" key="5">
    <source>
        <dbReference type="Ensembl" id="ENSOTSP00005130546.1"/>
    </source>
</evidence>
<feature type="region of interest" description="Disordered" evidence="1">
    <location>
        <begin position="144"/>
        <end position="248"/>
    </location>
</feature>
<accession>A0AAZ3QNT7</accession>
<dbReference type="PROSITE" id="PS50835">
    <property type="entry name" value="IG_LIKE"/>
    <property type="match status" value="1"/>
</dbReference>
<feature type="transmembrane region" description="Helical" evidence="2">
    <location>
        <begin position="408"/>
        <end position="427"/>
    </location>
</feature>
<sequence>MAATLKGTVVSLLLLSSISQGVHGVDVFHRESVRAVEGQNITLPCLLEVKEGRKPVISQVEWRKKGELEDHKLVVFNPSFGETLIWPNVALDVAWDKDKLMGTSLVLKDVEARDSGRYICDITTYPNGSIRKVTRLRVEGPAVTVTPGNNVTEPTVTDNNVTEPTVTGNNVTEPTVTGNNVTEPTVTDNNVTEPTVTGNNVTEPTVTCNNVTEPTVTDNNVTEPMVTGNNVTEPTATGTNVTSDLPGPGEMTTPTANFSVTPDTLTSSTVQEVNTSITMTTSVTQLINSNTHRSVNTEAGPKGSEVNSSTDSPVRVPSTAQSGSTYPPKVQSDQPTPWSVRSDGGQRNKSEAETSSFGGQGGPVFTTLTPEKSTLAEEKEDHTLGTSTTSTSTPSHGETGPSSGQRYVVVWVLLPVLALLLVVGYLYRRYIIQKRMDLPPPFKPPPPPVKYSSLRAHDVPMTDILT</sequence>
<proteinExistence type="predicted"/>
<dbReference type="InterPro" id="IPR042381">
    <property type="entry name" value="CD96"/>
</dbReference>